<dbReference type="Proteomes" id="UP001358417">
    <property type="component" value="Unassembled WGS sequence"/>
</dbReference>
<dbReference type="AlphaFoldDB" id="A0AAV9N2D8"/>
<dbReference type="RefSeq" id="XP_064703613.1">
    <property type="nucleotide sequence ID" value="XM_064849389.1"/>
</dbReference>
<evidence type="ECO:0000313" key="3">
    <source>
        <dbReference type="Proteomes" id="UP001358417"/>
    </source>
</evidence>
<dbReference type="InterPro" id="IPR011042">
    <property type="entry name" value="6-blade_b-propeller_TolB-like"/>
</dbReference>
<reference evidence="2 3" key="1">
    <citation type="submission" date="2023-08" db="EMBL/GenBank/DDBJ databases">
        <title>Black Yeasts Isolated from many extreme environments.</title>
        <authorList>
            <person name="Coleine C."/>
            <person name="Stajich J.E."/>
            <person name="Selbmann L."/>
        </authorList>
    </citation>
    <scope>NUCLEOTIDE SEQUENCE [LARGE SCALE GENOMIC DNA]</scope>
    <source>
        <strain evidence="2 3">CCFEE 5792</strain>
    </source>
</reference>
<evidence type="ECO:0000313" key="2">
    <source>
        <dbReference type="EMBL" id="KAK5048155.1"/>
    </source>
</evidence>
<feature type="domain" description="SMP-30/Gluconolactonase/LRE-like region" evidence="1">
    <location>
        <begin position="119"/>
        <end position="333"/>
    </location>
</feature>
<dbReference type="InterPro" id="IPR013658">
    <property type="entry name" value="SGL"/>
</dbReference>
<keyword evidence="3" id="KW-1185">Reference proteome</keyword>
<dbReference type="PANTHER" id="PTHR47064:SF2">
    <property type="entry name" value="SMP-30_GLUCONOLACTONASE_LRE-LIKE REGION DOMAIN-CONTAINING PROTEIN-RELATED"/>
    <property type="match status" value="1"/>
</dbReference>
<name>A0AAV9N2D8_9EURO</name>
<organism evidence="2 3">
    <name type="scientific">Exophiala bonariae</name>
    <dbReference type="NCBI Taxonomy" id="1690606"/>
    <lineage>
        <taxon>Eukaryota</taxon>
        <taxon>Fungi</taxon>
        <taxon>Dikarya</taxon>
        <taxon>Ascomycota</taxon>
        <taxon>Pezizomycotina</taxon>
        <taxon>Eurotiomycetes</taxon>
        <taxon>Chaetothyriomycetidae</taxon>
        <taxon>Chaetothyriales</taxon>
        <taxon>Herpotrichiellaceae</taxon>
        <taxon>Exophiala</taxon>
    </lineage>
</organism>
<proteinExistence type="predicted"/>
<accession>A0AAV9N2D8</accession>
<gene>
    <name evidence="2" type="ORF">LTR84_005825</name>
</gene>
<dbReference type="EMBL" id="JAVRRD010000022">
    <property type="protein sequence ID" value="KAK5048155.1"/>
    <property type="molecule type" value="Genomic_DNA"/>
</dbReference>
<comment type="caution">
    <text evidence="2">The sequence shown here is derived from an EMBL/GenBank/DDBJ whole genome shotgun (WGS) entry which is preliminary data.</text>
</comment>
<dbReference type="PANTHER" id="PTHR47064">
    <property type="entry name" value="PUTATIVE (AFU_ORTHOLOGUE AFUA_1G08990)-RELATED"/>
    <property type="match status" value="1"/>
</dbReference>
<protein>
    <recommendedName>
        <fullName evidence="1">SMP-30/Gluconolactonase/LRE-like region domain-containing protein</fullName>
    </recommendedName>
</protein>
<dbReference type="Gene3D" id="2.120.10.30">
    <property type="entry name" value="TolB, C-terminal domain"/>
    <property type="match status" value="1"/>
</dbReference>
<dbReference type="SUPFAM" id="SSF63829">
    <property type="entry name" value="Calcium-dependent phosphotriesterase"/>
    <property type="match status" value="1"/>
</dbReference>
<dbReference type="InterPro" id="IPR052988">
    <property type="entry name" value="Oryzine_lactonohydrolase"/>
</dbReference>
<evidence type="ECO:0000259" key="1">
    <source>
        <dbReference type="Pfam" id="PF08450"/>
    </source>
</evidence>
<sequence length="365" mass="39388">MSAAATLPRFISLHPSFERILGEDPGSRLLCDVSQDGRGLFHEACIYHRPSKSVFVTSNQLCDDSKGSKEETNGKVVKLFRVYDNESNAELAQYEEVKFPGIESAMLNGGVNAGLHDTDTFLFCAQGSKALNALSGIISVTLPTATMEQAKVESIVSNFHGTPFNSVNDVIVHPKDASVWFTDPSYGFHQGIRDQPQLPNQVYRLDVQSASVRAVANGFSRPNGLCFSPDLNTLYVTDTGAIHGSPEVPINAQGPSDIYAFDIVSKPNGSPMLVNKRLFAYAPGRYPDGIKCDTLGNVYAGCGDGVEVWNAGGDLLGIIKIPGGVANFCFGENGNIYACNETRFWKIRLNGEVVKGALLGIQDRA</sequence>
<dbReference type="GeneID" id="89973999"/>
<dbReference type="Pfam" id="PF08450">
    <property type="entry name" value="SGL"/>
    <property type="match status" value="1"/>
</dbReference>